<organism evidence="2 3">
    <name type="scientific">Halovulum marinum</name>
    <dbReference type="NCBI Taxonomy" id="2662447"/>
    <lineage>
        <taxon>Bacteria</taxon>
        <taxon>Pseudomonadati</taxon>
        <taxon>Pseudomonadota</taxon>
        <taxon>Alphaproteobacteria</taxon>
        <taxon>Rhodobacterales</taxon>
        <taxon>Paracoccaceae</taxon>
        <taxon>Halovulum</taxon>
    </lineage>
</organism>
<evidence type="ECO:0000256" key="1">
    <source>
        <dbReference type="SAM" id="Phobius"/>
    </source>
</evidence>
<dbReference type="EMBL" id="WIND01000017">
    <property type="protein sequence ID" value="MSU91243.1"/>
    <property type="molecule type" value="Genomic_DNA"/>
</dbReference>
<feature type="transmembrane region" description="Helical" evidence="1">
    <location>
        <begin position="6"/>
        <end position="26"/>
    </location>
</feature>
<gene>
    <name evidence="2" type="ORF">GE300_16800</name>
</gene>
<keyword evidence="1" id="KW-0812">Transmembrane</keyword>
<dbReference type="Proteomes" id="UP000474957">
    <property type="component" value="Unassembled WGS sequence"/>
</dbReference>
<evidence type="ECO:0000313" key="2">
    <source>
        <dbReference type="EMBL" id="MSU91243.1"/>
    </source>
</evidence>
<name>A0A6L5Z3V0_9RHOB</name>
<evidence type="ECO:0000313" key="3">
    <source>
        <dbReference type="Proteomes" id="UP000474957"/>
    </source>
</evidence>
<protein>
    <submittedName>
        <fullName evidence="2">Uncharacterized protein</fullName>
    </submittedName>
</protein>
<sequence>MSHITLWWIALALALVVTGVVAVLLWQVIATARDIRDGAAVIWARGQQVANNTIHIALLYRTLEAVHAIRDRATGILGHAGAIRDHAETCPGCPECILAGGKDAS</sequence>
<dbReference type="AlphaFoldDB" id="A0A6L5Z3V0"/>
<dbReference type="RefSeq" id="WP_154448201.1">
    <property type="nucleotide sequence ID" value="NZ_WIND01000017.1"/>
</dbReference>
<keyword evidence="1" id="KW-1133">Transmembrane helix</keyword>
<keyword evidence="3" id="KW-1185">Reference proteome</keyword>
<reference evidence="2 3" key="1">
    <citation type="submission" date="2019-10" db="EMBL/GenBank/DDBJ databases">
        <title>Cognatihalovulum marinum gen. nov. sp. nov., a new member of the family Rhodobacteraceae isolated from deep seawater of the Northwest Indian Ocean.</title>
        <authorList>
            <person name="Ruan C."/>
            <person name="Wang J."/>
            <person name="Zheng X."/>
            <person name="Song L."/>
            <person name="Zhu Y."/>
            <person name="Huang Y."/>
            <person name="Lu Z."/>
            <person name="Du W."/>
            <person name="Huang L."/>
            <person name="Dai X."/>
        </authorList>
    </citation>
    <scope>NUCLEOTIDE SEQUENCE [LARGE SCALE GENOMIC DNA]</scope>
    <source>
        <strain evidence="2 3">2CG4</strain>
    </source>
</reference>
<comment type="caution">
    <text evidence="2">The sequence shown here is derived from an EMBL/GenBank/DDBJ whole genome shotgun (WGS) entry which is preliminary data.</text>
</comment>
<proteinExistence type="predicted"/>
<keyword evidence="1" id="KW-0472">Membrane</keyword>
<accession>A0A6L5Z3V0</accession>